<dbReference type="Proteomes" id="UP001228139">
    <property type="component" value="Chromosome"/>
</dbReference>
<dbReference type="RefSeq" id="WP_306205737.1">
    <property type="nucleotide sequence ID" value="NZ_CP132353.1"/>
</dbReference>
<name>A0AA50DJF9_9GAMM</name>
<gene>
    <name evidence="2" type="ORF">Q3V30_11490</name>
</gene>
<protein>
    <submittedName>
        <fullName evidence="2">Uncharacterized protein</fullName>
    </submittedName>
</protein>
<dbReference type="AlphaFoldDB" id="A0AA50DJF9"/>
<sequence length="43" mass="5109">MSEHPDYDDPLPQHEVVTEFPEQEDVVPDEEVEGEKIRDPFRE</sequence>
<feature type="compositionally biased region" description="Acidic residues" evidence="1">
    <location>
        <begin position="21"/>
        <end position="33"/>
    </location>
</feature>
<dbReference type="EMBL" id="CP132353">
    <property type="protein sequence ID" value="WLS77115.1"/>
    <property type="molecule type" value="Genomic_DNA"/>
</dbReference>
<feature type="region of interest" description="Disordered" evidence="1">
    <location>
        <begin position="1"/>
        <end position="43"/>
    </location>
</feature>
<proteinExistence type="predicted"/>
<accession>A0AA50DJF9</accession>
<keyword evidence="3" id="KW-1185">Reference proteome</keyword>
<evidence type="ECO:0000256" key="1">
    <source>
        <dbReference type="SAM" id="MobiDB-lite"/>
    </source>
</evidence>
<dbReference type="KEGG" id="epi:Q3V30_11490"/>
<evidence type="ECO:0000313" key="3">
    <source>
        <dbReference type="Proteomes" id="UP001228139"/>
    </source>
</evidence>
<organism evidence="2 3">
    <name type="scientific">Erwinia pyri</name>
    <dbReference type="NCBI Taxonomy" id="3062598"/>
    <lineage>
        <taxon>Bacteria</taxon>
        <taxon>Pseudomonadati</taxon>
        <taxon>Pseudomonadota</taxon>
        <taxon>Gammaproteobacteria</taxon>
        <taxon>Enterobacterales</taxon>
        <taxon>Erwiniaceae</taxon>
        <taxon>Erwinia</taxon>
    </lineage>
</organism>
<evidence type="ECO:0000313" key="2">
    <source>
        <dbReference type="EMBL" id="WLS77115.1"/>
    </source>
</evidence>
<feature type="compositionally biased region" description="Basic and acidic residues" evidence="1">
    <location>
        <begin position="34"/>
        <end position="43"/>
    </location>
</feature>
<reference evidence="2 3" key="1">
    <citation type="submission" date="2023-07" db="EMBL/GenBank/DDBJ databases">
        <title>Pathogenic bacteria of pear tree diseases.</title>
        <authorList>
            <person name="Zhang Z."/>
            <person name="He L."/>
            <person name="Huang R."/>
        </authorList>
    </citation>
    <scope>NUCLEOTIDE SEQUENCE [LARGE SCALE GENOMIC DNA]</scope>
    <source>
        <strain evidence="2 3">DE2</strain>
    </source>
</reference>